<dbReference type="PANTHER" id="PTHR42085:SF2">
    <property type="entry name" value="F-BOX DOMAIN-CONTAINING PROTEIN"/>
    <property type="match status" value="1"/>
</dbReference>
<dbReference type="PANTHER" id="PTHR42085">
    <property type="entry name" value="F-BOX DOMAIN-CONTAINING PROTEIN"/>
    <property type="match status" value="1"/>
</dbReference>
<evidence type="ECO:0000259" key="2">
    <source>
        <dbReference type="Pfam" id="PF13013"/>
    </source>
</evidence>
<evidence type="ECO:0000313" key="4">
    <source>
        <dbReference type="Proteomes" id="UP000660729"/>
    </source>
</evidence>
<gene>
    <name evidence="3" type="ORF">HII31_06622</name>
</gene>
<reference evidence="3" key="1">
    <citation type="submission" date="2020-04" db="EMBL/GenBank/DDBJ databases">
        <title>Draft genome resource of the tomato pathogen Pseudocercospora fuligena.</title>
        <authorList>
            <person name="Zaccaron A."/>
        </authorList>
    </citation>
    <scope>NUCLEOTIDE SEQUENCE</scope>
    <source>
        <strain evidence="3">PF001</strain>
    </source>
</reference>
<feature type="domain" description="F-box" evidence="2">
    <location>
        <begin position="31"/>
        <end position="129"/>
    </location>
</feature>
<keyword evidence="4" id="KW-1185">Reference proteome</keyword>
<name>A0A8H6RK07_9PEZI</name>
<dbReference type="InterPro" id="IPR038883">
    <property type="entry name" value="AN11006-like"/>
</dbReference>
<comment type="caution">
    <text evidence="3">The sequence shown here is derived from an EMBL/GenBank/DDBJ whole genome shotgun (WGS) entry which is preliminary data.</text>
</comment>
<feature type="region of interest" description="Disordered" evidence="1">
    <location>
        <begin position="1"/>
        <end position="39"/>
    </location>
</feature>
<dbReference type="EMBL" id="JABCIY010000151">
    <property type="protein sequence ID" value="KAF7191977.1"/>
    <property type="molecule type" value="Genomic_DNA"/>
</dbReference>
<sequence>MTRKRAHKRLHKGYTLSDLNLDSPKPKETKSPIPSPSQHQTFRLLDLPDELILKILSFSVIHSTFQTPIHINSSITQDTDRLTSSELQHGALSGRPYRKRTWALVQPAITRTCRFLRTEGTKMFYQNNYFFSDSSTDGIEGVMKWLKCLNDEHRAMVRRCYVQWVQDYDHFNLNADLPLEDLRWKHFSYEVEWLLDHDAMEDVDFHVYFRISRDGIPVLAQGFQACKWSYSTMSRTPESPCYELGSESADAIRRDGDQWLLAKVVGEMERDQEERCWVVDEEVR</sequence>
<accession>A0A8H6RK07</accession>
<dbReference type="OrthoDB" id="3643916at2759"/>
<feature type="compositionally biased region" description="Basic residues" evidence="1">
    <location>
        <begin position="1"/>
        <end position="12"/>
    </location>
</feature>
<organism evidence="3 4">
    <name type="scientific">Pseudocercospora fuligena</name>
    <dbReference type="NCBI Taxonomy" id="685502"/>
    <lineage>
        <taxon>Eukaryota</taxon>
        <taxon>Fungi</taxon>
        <taxon>Dikarya</taxon>
        <taxon>Ascomycota</taxon>
        <taxon>Pezizomycotina</taxon>
        <taxon>Dothideomycetes</taxon>
        <taxon>Dothideomycetidae</taxon>
        <taxon>Mycosphaerellales</taxon>
        <taxon>Mycosphaerellaceae</taxon>
        <taxon>Pseudocercospora</taxon>
    </lineage>
</organism>
<evidence type="ECO:0000313" key="3">
    <source>
        <dbReference type="EMBL" id="KAF7191977.1"/>
    </source>
</evidence>
<dbReference type="InterPro" id="IPR001810">
    <property type="entry name" value="F-box_dom"/>
</dbReference>
<protein>
    <recommendedName>
        <fullName evidence="2">F-box domain-containing protein</fullName>
    </recommendedName>
</protein>
<proteinExistence type="predicted"/>
<dbReference type="Proteomes" id="UP000660729">
    <property type="component" value="Unassembled WGS sequence"/>
</dbReference>
<dbReference type="AlphaFoldDB" id="A0A8H6RK07"/>
<evidence type="ECO:0000256" key="1">
    <source>
        <dbReference type="SAM" id="MobiDB-lite"/>
    </source>
</evidence>
<dbReference type="Pfam" id="PF13013">
    <property type="entry name" value="F-box-like_2"/>
    <property type="match status" value="1"/>
</dbReference>